<evidence type="ECO:0008006" key="3">
    <source>
        <dbReference type="Google" id="ProtNLM"/>
    </source>
</evidence>
<dbReference type="PROSITE" id="PS51318">
    <property type="entry name" value="TAT"/>
    <property type="match status" value="1"/>
</dbReference>
<dbReference type="EMBL" id="BMPF01000003">
    <property type="protein sequence ID" value="GGL37651.1"/>
    <property type="molecule type" value="Genomic_DNA"/>
</dbReference>
<sequence length="428" mass="45710">MTRRSRRAVLAATGTALTGALAGCSSLNPLSGESSVEYDESALAELPGDLPTVLAAEPVAPAHEDLVAARERVHSLLNDADVSRVPNDVVRDELARERESARDALTGDVEASMDALAGLTHPRSEAMFAHAGLAAFDGDLDASAVAARRERHRREAEAFLADYRYVGPPDDPVGALAEHARIEGWARTGARLIGDADRRREYQNTVLHVAERASGVEWGRAYAADARRLRERYASTLDGPREYGRRFARVSGSLVADVESHADAPDWGTVTSGFERDVAGTPAERLLTDLARDRWIGARGAVTHREAGRYAAAVVPAMRALAADRALADAEAAVAEGAYTLPESVDPISAERTAAVEGLRALLDTSPTPLARRLAAYVRNPLRSADRHVREEHTSMPGRSLYAQYATATHLAAAAPAVVRRVGDAIGG</sequence>
<comment type="caution">
    <text evidence="1">The sequence shown here is derived from an EMBL/GenBank/DDBJ whole genome shotgun (WGS) entry which is preliminary data.</text>
</comment>
<accession>A0A830F4E7</accession>
<organism evidence="1 2">
    <name type="scientific">Halarchaeum grantii</name>
    <dbReference type="NCBI Taxonomy" id="1193105"/>
    <lineage>
        <taxon>Archaea</taxon>
        <taxon>Methanobacteriati</taxon>
        <taxon>Methanobacteriota</taxon>
        <taxon>Stenosarchaea group</taxon>
        <taxon>Halobacteria</taxon>
        <taxon>Halobacteriales</taxon>
        <taxon>Halobacteriaceae</taxon>
    </lineage>
</organism>
<dbReference type="PROSITE" id="PS51257">
    <property type="entry name" value="PROKAR_LIPOPROTEIN"/>
    <property type="match status" value="1"/>
</dbReference>
<evidence type="ECO:0000313" key="2">
    <source>
        <dbReference type="Proteomes" id="UP000628840"/>
    </source>
</evidence>
<protein>
    <recommendedName>
        <fullName evidence="3">DUF885 family protein</fullName>
    </recommendedName>
</protein>
<dbReference type="InterPro" id="IPR006311">
    <property type="entry name" value="TAT_signal"/>
</dbReference>
<gene>
    <name evidence="1" type="ORF">GCM10009037_21560</name>
</gene>
<proteinExistence type="predicted"/>
<dbReference type="OrthoDB" id="270110at2157"/>
<dbReference type="AlphaFoldDB" id="A0A830F4E7"/>
<dbReference type="Proteomes" id="UP000628840">
    <property type="component" value="Unassembled WGS sequence"/>
</dbReference>
<dbReference type="RefSeq" id="WP_188883756.1">
    <property type="nucleotide sequence ID" value="NZ_BMPF01000003.1"/>
</dbReference>
<name>A0A830F4E7_9EURY</name>
<evidence type="ECO:0000313" key="1">
    <source>
        <dbReference type="EMBL" id="GGL37651.1"/>
    </source>
</evidence>
<reference evidence="1 2" key="1">
    <citation type="journal article" date="2019" name="Int. J. Syst. Evol. Microbiol.">
        <title>The Global Catalogue of Microorganisms (GCM) 10K type strain sequencing project: providing services to taxonomists for standard genome sequencing and annotation.</title>
        <authorList>
            <consortium name="The Broad Institute Genomics Platform"/>
            <consortium name="The Broad Institute Genome Sequencing Center for Infectious Disease"/>
            <person name="Wu L."/>
            <person name="Ma J."/>
        </authorList>
    </citation>
    <scope>NUCLEOTIDE SEQUENCE [LARGE SCALE GENOMIC DNA]</scope>
    <source>
        <strain evidence="1 2">JCM 19585</strain>
    </source>
</reference>
<keyword evidence="2" id="KW-1185">Reference proteome</keyword>